<accession>A0A7W6NQQ9</accession>
<dbReference type="EMBL" id="JACIDM010000002">
    <property type="protein sequence ID" value="MBB4083405.1"/>
    <property type="molecule type" value="Genomic_DNA"/>
</dbReference>
<dbReference type="RefSeq" id="WP_183204500.1">
    <property type="nucleotide sequence ID" value="NZ_BAAAER010000009.1"/>
</dbReference>
<feature type="chain" id="PRO_5030567729" evidence="1">
    <location>
        <begin position="20"/>
        <end position="152"/>
    </location>
</feature>
<dbReference type="Proteomes" id="UP000529946">
    <property type="component" value="Unassembled WGS sequence"/>
</dbReference>
<keyword evidence="1" id="KW-0732">Signal</keyword>
<dbReference type="AlphaFoldDB" id="A0A7W6NQQ9"/>
<evidence type="ECO:0000256" key="1">
    <source>
        <dbReference type="SAM" id="SignalP"/>
    </source>
</evidence>
<comment type="caution">
    <text evidence="2">The sequence shown here is derived from an EMBL/GenBank/DDBJ whole genome shotgun (WGS) entry which is preliminary data.</text>
</comment>
<evidence type="ECO:0000313" key="3">
    <source>
        <dbReference type="Proteomes" id="UP000529946"/>
    </source>
</evidence>
<sequence>MIELLAVLALSGIANPSSAMTGPPAIVAPAAPRSKFEDGVLTLVRGERAILRQDDGGTFSLVRAEAANGEVTAEPGTVVFTLDNSMGTALRVKSGLSKPMRYDAYFDEARRNRTSTCTVRAGLMVFEHWGQSVPQFTLANFRIVGDDEMTCE</sequence>
<reference evidence="2 3" key="1">
    <citation type="submission" date="2020-08" db="EMBL/GenBank/DDBJ databases">
        <title>Genomic Encyclopedia of Type Strains, Phase IV (KMG-IV): sequencing the most valuable type-strain genomes for metagenomic binning, comparative biology and taxonomic classification.</title>
        <authorList>
            <person name="Goeker M."/>
        </authorList>
    </citation>
    <scope>NUCLEOTIDE SEQUENCE [LARGE SCALE GENOMIC DNA]</scope>
    <source>
        <strain evidence="2 3">DSM 23960</strain>
    </source>
</reference>
<proteinExistence type="predicted"/>
<evidence type="ECO:0000313" key="2">
    <source>
        <dbReference type="EMBL" id="MBB4083405.1"/>
    </source>
</evidence>
<gene>
    <name evidence="2" type="ORF">GGR12_002271</name>
</gene>
<organism evidence="2 3">
    <name type="scientific">Brevundimonas lenta</name>
    <dbReference type="NCBI Taxonomy" id="424796"/>
    <lineage>
        <taxon>Bacteria</taxon>
        <taxon>Pseudomonadati</taxon>
        <taxon>Pseudomonadota</taxon>
        <taxon>Alphaproteobacteria</taxon>
        <taxon>Caulobacterales</taxon>
        <taxon>Caulobacteraceae</taxon>
        <taxon>Brevundimonas</taxon>
    </lineage>
</organism>
<keyword evidence="3" id="KW-1185">Reference proteome</keyword>
<name>A0A7W6NQQ9_9CAUL</name>
<feature type="signal peptide" evidence="1">
    <location>
        <begin position="1"/>
        <end position="19"/>
    </location>
</feature>
<protein>
    <submittedName>
        <fullName evidence="2">Uncharacterized protein</fullName>
    </submittedName>
</protein>